<dbReference type="OrthoDB" id="5296079at2"/>
<dbReference type="AlphaFoldDB" id="A0A377Q4B0"/>
<evidence type="ECO:0000313" key="2">
    <source>
        <dbReference type="EMBL" id="TCU90630.1"/>
    </source>
</evidence>
<dbReference type="Proteomes" id="UP000255108">
    <property type="component" value="Unassembled WGS sequence"/>
</dbReference>
<dbReference type="InterPro" id="IPR027417">
    <property type="entry name" value="P-loop_NTPase"/>
</dbReference>
<protein>
    <submittedName>
        <fullName evidence="1">Topology modulation protein</fullName>
    </submittedName>
</protein>
<dbReference type="SUPFAM" id="SSF52540">
    <property type="entry name" value="P-loop containing nucleoside triphosphate hydrolases"/>
    <property type="match status" value="1"/>
</dbReference>
<evidence type="ECO:0000313" key="4">
    <source>
        <dbReference type="Proteomes" id="UP000295794"/>
    </source>
</evidence>
<dbReference type="PANTHER" id="PTHR37816:SF1">
    <property type="entry name" value="TOXIN"/>
    <property type="match status" value="1"/>
</dbReference>
<dbReference type="Gene3D" id="3.40.50.300">
    <property type="entry name" value="P-loop containing nucleotide triphosphate hydrolases"/>
    <property type="match status" value="1"/>
</dbReference>
<dbReference type="RefSeq" id="WP_115226084.1">
    <property type="nucleotide sequence ID" value="NZ_CAWOLO010000001.1"/>
</dbReference>
<dbReference type="PANTHER" id="PTHR37816">
    <property type="entry name" value="YALI0E33011P"/>
    <property type="match status" value="1"/>
</dbReference>
<reference evidence="2 4" key="2">
    <citation type="submission" date="2019-03" db="EMBL/GenBank/DDBJ databases">
        <title>Genomic Encyclopedia of Type Strains, Phase IV (KMG-IV): sequencing the most valuable type-strain genomes for metagenomic binning, comparative biology and taxonomic classification.</title>
        <authorList>
            <person name="Goeker M."/>
        </authorList>
    </citation>
    <scope>NUCLEOTIDE SEQUENCE [LARGE SCALE GENOMIC DNA]</scope>
    <source>
        <strain evidence="2 4">DSM 3764</strain>
    </source>
</reference>
<dbReference type="InterPro" id="IPR052922">
    <property type="entry name" value="Cytidylate_Kinase-2"/>
</dbReference>
<accession>A0A377Q4B0</accession>
<keyword evidence="4" id="KW-1185">Reference proteome</keyword>
<evidence type="ECO:0000313" key="1">
    <source>
        <dbReference type="EMBL" id="STQ89657.1"/>
    </source>
</evidence>
<reference evidence="1 3" key="1">
    <citation type="submission" date="2018-06" db="EMBL/GenBank/DDBJ databases">
        <authorList>
            <consortium name="Pathogen Informatics"/>
            <person name="Doyle S."/>
        </authorList>
    </citation>
    <scope>NUCLEOTIDE SEQUENCE [LARGE SCALE GENOMIC DNA]</scope>
    <source>
        <strain evidence="1 3">NCTC11159</strain>
    </source>
</reference>
<gene>
    <name evidence="2" type="ORF">EV682_101672</name>
    <name evidence="1" type="ORF">NCTC11159_00689</name>
</gene>
<organism evidence="1 3">
    <name type="scientific">Iodobacter fluviatilis</name>
    <dbReference type="NCBI Taxonomy" id="537"/>
    <lineage>
        <taxon>Bacteria</taxon>
        <taxon>Pseudomonadati</taxon>
        <taxon>Pseudomonadota</taxon>
        <taxon>Betaproteobacteria</taxon>
        <taxon>Neisseriales</taxon>
        <taxon>Chitinibacteraceae</taxon>
        <taxon>Iodobacter</taxon>
    </lineage>
</organism>
<dbReference type="EMBL" id="SMBT01000001">
    <property type="protein sequence ID" value="TCU90630.1"/>
    <property type="molecule type" value="Genomic_DNA"/>
</dbReference>
<name>A0A377Q4B0_9NEIS</name>
<evidence type="ECO:0000313" key="3">
    <source>
        <dbReference type="Proteomes" id="UP000255108"/>
    </source>
</evidence>
<dbReference type="EMBL" id="UGHR01000001">
    <property type="protein sequence ID" value="STQ89657.1"/>
    <property type="molecule type" value="Genomic_DNA"/>
</dbReference>
<sequence>MNLHSKILIIGTSGSGKSTLARDLARRLQLADIELDALYWQANWTPVGASLFRDRVENAINSHSAWVMNGNYLEVKDLSWGNARQLIWLDYSLFTVMWRVIKRSLLRGIKKEKLWAGNTETLKNNFFSKDSIILWAWQTYALRKKQYAEMIADPAYCHLHVLRFKTPAALESYLEGLKKQGSL</sequence>
<proteinExistence type="predicted"/>
<dbReference type="Proteomes" id="UP000295794">
    <property type="component" value="Unassembled WGS sequence"/>
</dbReference>